<accession>W2I2J6</accession>
<name>W2I2J6_PHYNI</name>
<evidence type="ECO:0000313" key="2">
    <source>
        <dbReference type="EMBL" id="ETL27672.1"/>
    </source>
</evidence>
<evidence type="ECO:0000313" key="1">
    <source>
        <dbReference type="EMBL" id="ETK74243.1"/>
    </source>
</evidence>
<reference evidence="1" key="1">
    <citation type="submission" date="2013-11" db="EMBL/GenBank/DDBJ databases">
        <title>The Genome Sequence of Phytophthora parasitica CJ02B3.</title>
        <authorList>
            <consortium name="The Broad Institute Genomics Platform"/>
            <person name="Russ C."/>
            <person name="Tyler B."/>
            <person name="Panabieres F."/>
            <person name="Shan W."/>
            <person name="Tripathy S."/>
            <person name="Grunwald N."/>
            <person name="Machado M."/>
            <person name="Johnson C.S."/>
            <person name="Arredondo F."/>
            <person name="Hong C."/>
            <person name="Coffey M."/>
            <person name="Young S.K."/>
            <person name="Zeng Q."/>
            <person name="Gargeya S."/>
            <person name="Fitzgerald M."/>
            <person name="Abouelleil A."/>
            <person name="Alvarado L."/>
            <person name="Chapman S.B."/>
            <person name="Gainer-Dewar J."/>
            <person name="Goldberg J."/>
            <person name="Griggs A."/>
            <person name="Gujja S."/>
            <person name="Hansen M."/>
            <person name="Howarth C."/>
            <person name="Imamovic A."/>
            <person name="Ireland A."/>
            <person name="Larimer J."/>
            <person name="McCowan C."/>
            <person name="Murphy C."/>
            <person name="Pearson M."/>
            <person name="Poon T.W."/>
            <person name="Priest M."/>
            <person name="Roberts A."/>
            <person name="Saif S."/>
            <person name="Shea T."/>
            <person name="Sykes S."/>
            <person name="Wortman J."/>
            <person name="Nusbaum C."/>
            <person name="Birren B."/>
        </authorList>
    </citation>
    <scope>NUCLEOTIDE SEQUENCE [LARGE SCALE GENOMIC DNA]</scope>
    <source>
        <strain evidence="1">CJ02B3</strain>
    </source>
</reference>
<organism evidence="2">
    <name type="scientific">Phytophthora nicotianae</name>
    <name type="common">Potato buckeye rot agent</name>
    <name type="synonym">Phytophthora parasitica</name>
    <dbReference type="NCBI Taxonomy" id="4792"/>
    <lineage>
        <taxon>Eukaryota</taxon>
        <taxon>Sar</taxon>
        <taxon>Stramenopiles</taxon>
        <taxon>Oomycota</taxon>
        <taxon>Peronosporomycetes</taxon>
        <taxon>Peronosporales</taxon>
        <taxon>Peronosporaceae</taxon>
        <taxon>Phytophthora</taxon>
    </lineage>
</organism>
<dbReference type="Proteomes" id="UP000053864">
    <property type="component" value="Unassembled WGS sequence"/>
</dbReference>
<proteinExistence type="predicted"/>
<dbReference type="Proteomes" id="UP000053236">
    <property type="component" value="Unassembled WGS sequence"/>
</dbReference>
<protein>
    <submittedName>
        <fullName evidence="2">Uncharacterized protein</fullName>
    </submittedName>
</protein>
<gene>
    <name evidence="1" type="ORF">L915_18915</name>
    <name evidence="2" type="ORF">L916_18813</name>
</gene>
<reference evidence="2" key="2">
    <citation type="submission" date="2013-11" db="EMBL/GenBank/DDBJ databases">
        <title>The Genome Sequence of Phytophthora parasitica CJ05E6.</title>
        <authorList>
            <consortium name="The Broad Institute Genomics Platform"/>
            <person name="Russ C."/>
            <person name="Tyler B."/>
            <person name="Panabieres F."/>
            <person name="Shan W."/>
            <person name="Tripathy S."/>
            <person name="Grunwald N."/>
            <person name="Machado M."/>
            <person name="Johnson C.S."/>
            <person name="Arredondo F."/>
            <person name="Hong C."/>
            <person name="Coffey M."/>
            <person name="Young S.K."/>
            <person name="Zeng Q."/>
            <person name="Gargeya S."/>
            <person name="Fitzgerald M."/>
            <person name="Abouelleil A."/>
            <person name="Alvarado L."/>
            <person name="Chapman S.B."/>
            <person name="Gainer-Dewar J."/>
            <person name="Goldberg J."/>
            <person name="Griggs A."/>
            <person name="Gujja S."/>
            <person name="Hansen M."/>
            <person name="Howarth C."/>
            <person name="Imamovic A."/>
            <person name="Ireland A."/>
            <person name="Larimer J."/>
            <person name="McCowan C."/>
            <person name="Murphy C."/>
            <person name="Pearson M."/>
            <person name="Poon T.W."/>
            <person name="Priest M."/>
            <person name="Roberts A."/>
            <person name="Saif S."/>
            <person name="Shea T."/>
            <person name="Sykes S."/>
            <person name="Wortman J."/>
            <person name="Nusbaum C."/>
            <person name="Birren B."/>
        </authorList>
    </citation>
    <scope>NUCLEOTIDE SEQUENCE [LARGE SCALE GENOMIC DNA]</scope>
    <source>
        <strain evidence="2">CJ05E6</strain>
    </source>
</reference>
<dbReference type="AlphaFoldDB" id="W2I2J6"/>
<dbReference type="EMBL" id="KI675884">
    <property type="protein sequence ID" value="ETL27672.1"/>
    <property type="molecule type" value="Genomic_DNA"/>
</dbReference>
<sequence length="44" mass="5241">MVHPVENEVHHCITLVSPHVQLQLQHTCSIRLHAHHHHVVPWRF</sequence>
<dbReference type="EMBL" id="KI689081">
    <property type="protein sequence ID" value="ETK74243.1"/>
    <property type="molecule type" value="Genomic_DNA"/>
</dbReference>